<feature type="domain" description="Multidrug resistance protein MdtA-like alpha-helical hairpin" evidence="2">
    <location>
        <begin position="122"/>
        <end position="188"/>
    </location>
</feature>
<feature type="domain" description="CusB-like beta-barrel" evidence="4">
    <location>
        <begin position="229"/>
        <end position="296"/>
    </location>
</feature>
<dbReference type="Pfam" id="PF25954">
    <property type="entry name" value="Beta-barrel_RND_2"/>
    <property type="match status" value="1"/>
</dbReference>
<dbReference type="Pfam" id="PF25975">
    <property type="entry name" value="CzcB_C"/>
    <property type="match status" value="1"/>
</dbReference>
<evidence type="ECO:0000259" key="2">
    <source>
        <dbReference type="Pfam" id="PF25876"/>
    </source>
</evidence>
<evidence type="ECO:0000313" key="7">
    <source>
        <dbReference type="Proteomes" id="UP001056648"/>
    </source>
</evidence>
<name>A0ABY4VRE9_9BURK</name>
<comment type="similarity">
    <text evidence="1">Belongs to the membrane fusion protein (MFP) (TC 8.A.1) family.</text>
</comment>
<gene>
    <name evidence="6" type="ORF">NDR89_23535</name>
</gene>
<dbReference type="Proteomes" id="UP001056648">
    <property type="component" value="Chromosome 2"/>
</dbReference>
<evidence type="ECO:0000259" key="5">
    <source>
        <dbReference type="Pfam" id="PF25975"/>
    </source>
</evidence>
<dbReference type="Gene3D" id="1.10.287.470">
    <property type="entry name" value="Helix hairpin bin"/>
    <property type="match status" value="1"/>
</dbReference>
<evidence type="ECO:0000256" key="1">
    <source>
        <dbReference type="ARBA" id="ARBA00009477"/>
    </source>
</evidence>
<dbReference type="Pfam" id="PF25876">
    <property type="entry name" value="HH_MFP_RND"/>
    <property type="match status" value="1"/>
</dbReference>
<protein>
    <submittedName>
        <fullName evidence="6">Efflux RND transporter periplasmic adaptor subunit</fullName>
    </submittedName>
</protein>
<reference evidence="6" key="1">
    <citation type="submission" date="2022-06" db="EMBL/GenBank/DDBJ databases">
        <title>Complete genome sequence and characterization of Cupriavidus gilardii QJ1 isolated from contaminating cells.</title>
        <authorList>
            <person name="Qi J."/>
        </authorList>
    </citation>
    <scope>NUCLEOTIDE SEQUENCE</scope>
    <source>
        <strain evidence="6">QJ1</strain>
    </source>
</reference>
<proteinExistence type="inferred from homology"/>
<dbReference type="InterPro" id="IPR058624">
    <property type="entry name" value="MdtA-like_HH"/>
</dbReference>
<dbReference type="PANTHER" id="PTHR30469">
    <property type="entry name" value="MULTIDRUG RESISTANCE PROTEIN MDTA"/>
    <property type="match status" value="1"/>
</dbReference>
<dbReference type="Gene3D" id="2.40.50.100">
    <property type="match status" value="1"/>
</dbReference>
<feature type="domain" description="Multidrug resistance protein MdtA-like barrel-sandwich hybrid" evidence="3">
    <location>
        <begin position="81"/>
        <end position="221"/>
    </location>
</feature>
<evidence type="ECO:0000259" key="3">
    <source>
        <dbReference type="Pfam" id="PF25917"/>
    </source>
</evidence>
<dbReference type="PRINTS" id="PR01490">
    <property type="entry name" value="RTXTOXIND"/>
</dbReference>
<accession>A0ABY4VRE9</accession>
<organism evidence="6 7">
    <name type="scientific">Cupriavidus gilardii</name>
    <dbReference type="NCBI Taxonomy" id="82541"/>
    <lineage>
        <taxon>Bacteria</taxon>
        <taxon>Pseudomonadati</taxon>
        <taxon>Pseudomonadota</taxon>
        <taxon>Betaproteobacteria</taxon>
        <taxon>Burkholderiales</taxon>
        <taxon>Burkholderiaceae</taxon>
        <taxon>Cupriavidus</taxon>
    </lineage>
</organism>
<dbReference type="PANTHER" id="PTHR30469:SF15">
    <property type="entry name" value="HLYD FAMILY OF SECRETION PROTEINS"/>
    <property type="match status" value="1"/>
</dbReference>
<dbReference type="EMBL" id="CP098736">
    <property type="protein sequence ID" value="USE79565.1"/>
    <property type="molecule type" value="Genomic_DNA"/>
</dbReference>
<dbReference type="SUPFAM" id="SSF111369">
    <property type="entry name" value="HlyD-like secretion proteins"/>
    <property type="match status" value="1"/>
</dbReference>
<dbReference type="InterPro" id="IPR058625">
    <property type="entry name" value="MdtA-like_BSH"/>
</dbReference>
<dbReference type="InterPro" id="IPR058649">
    <property type="entry name" value="CzcB_C"/>
</dbReference>
<keyword evidence="7" id="KW-1185">Reference proteome</keyword>
<dbReference type="NCBIfam" id="TIGR01730">
    <property type="entry name" value="RND_mfp"/>
    <property type="match status" value="1"/>
</dbReference>
<dbReference type="InterPro" id="IPR006143">
    <property type="entry name" value="RND_pump_MFP"/>
</dbReference>
<sequence length="379" mass="39964">MKIPRNKLLPMVLGLAVLALAVLVGAGAMVRKASGSKQPPAALAAAPAANVIELLQADVVAAATHELRVTLPLSGSLRALNQAAVKAKVSGEVRDVLVREGEPVRAGQVIVRIDPTEYQAKVTQARGQMLAQRGQYENARQTYERNRDLVGRGFISKTAFDKFQSELDVARANLDAAEGGLAVAQKALSDTVVKSPLDGMVAVRSVQPGEKVSPDTALLEVVDLRVLELEAPVPMGDVGRVAIGQPVQLDVEGAGRFEGKLVRINPAVTQGTRSIMVYVRVDNPEHRLRAGMFAQGGLVLGQRAGVVSVPITAVRAEGERAFVYVIENGVLAERPVQLGIRDDSTGLVEIAGGLASGAQVVRSNLGTLRVGSQVRLTKA</sequence>
<dbReference type="Pfam" id="PF25917">
    <property type="entry name" value="BSH_RND"/>
    <property type="match status" value="1"/>
</dbReference>
<feature type="domain" description="CzcB-like C-terminal circularly permuted SH3-like" evidence="5">
    <location>
        <begin position="307"/>
        <end position="364"/>
    </location>
</feature>
<evidence type="ECO:0000313" key="6">
    <source>
        <dbReference type="EMBL" id="USE79565.1"/>
    </source>
</evidence>
<evidence type="ECO:0000259" key="4">
    <source>
        <dbReference type="Pfam" id="PF25954"/>
    </source>
</evidence>
<dbReference type="InterPro" id="IPR058792">
    <property type="entry name" value="Beta-barrel_RND_2"/>
</dbReference>
<dbReference type="Gene3D" id="2.40.420.20">
    <property type="match status" value="1"/>
</dbReference>
<dbReference type="Gene3D" id="2.40.30.170">
    <property type="match status" value="1"/>
</dbReference>